<dbReference type="RefSeq" id="WP_343334343.1">
    <property type="nucleotide sequence ID" value="NZ_JAPOHD010000030.1"/>
</dbReference>
<keyword evidence="3" id="KW-1185">Reference proteome</keyword>
<sequence>MKEIETILQQFNAVSLAKIDKVKLMNRIDRKYWFHFSMLEKLLEEVVPDYDVLEINKNRLMKYQSAYFDTDDNYMYLKHHIKKLNRYKVRRRTYLTTNEDFFEIKFKTNKRRTIKQRIQTEFNSNKLVSSENSFLDQATPFKGQELINSLNNRFYRITLIHKKKLDRCTIDIQPEFWNEKGEVQFKDLVIIELKKGRSLKNSPMLNILRKLKVHQHGLSKYCTGRAFLDPKLNRNAFKPRLRFIEKHILN</sequence>
<comment type="caution">
    <text evidence="2">The sequence shown here is derived from an EMBL/GenBank/DDBJ whole genome shotgun (WGS) entry which is preliminary data.</text>
</comment>
<name>A0A9X3F7L6_9BACT</name>
<protein>
    <submittedName>
        <fullName evidence="2">Polyphosphate polymerase domain-containing protein</fullName>
    </submittedName>
</protein>
<dbReference type="Proteomes" id="UP001145087">
    <property type="component" value="Unassembled WGS sequence"/>
</dbReference>
<proteinExistence type="predicted"/>
<reference evidence="2" key="1">
    <citation type="submission" date="2022-11" db="EMBL/GenBank/DDBJ databases">
        <title>Marilongibacter aestuarii gen. nov., sp. nov., isolated from tidal flat sediment.</title>
        <authorList>
            <person name="Jiayan W."/>
        </authorList>
    </citation>
    <scope>NUCLEOTIDE SEQUENCE</scope>
    <source>
        <strain evidence="2">Z1-6</strain>
    </source>
</reference>
<dbReference type="AlphaFoldDB" id="A0A9X3F7L6"/>
<dbReference type="CDD" id="cd07750">
    <property type="entry name" value="PolyPPase_VTC_like"/>
    <property type="match status" value="1"/>
</dbReference>
<dbReference type="Pfam" id="PF09359">
    <property type="entry name" value="VTC"/>
    <property type="match status" value="1"/>
</dbReference>
<dbReference type="InterPro" id="IPR018966">
    <property type="entry name" value="VTC_domain"/>
</dbReference>
<accession>A0A9X3F7L6</accession>
<evidence type="ECO:0000313" key="2">
    <source>
        <dbReference type="EMBL" id="MCY1722013.1"/>
    </source>
</evidence>
<feature type="domain" description="VTC" evidence="1">
    <location>
        <begin position="26"/>
        <end position="228"/>
    </location>
</feature>
<evidence type="ECO:0000313" key="3">
    <source>
        <dbReference type="Proteomes" id="UP001145087"/>
    </source>
</evidence>
<organism evidence="2 3">
    <name type="scientific">Draconibacterium aestuarii</name>
    <dbReference type="NCBI Taxonomy" id="2998507"/>
    <lineage>
        <taxon>Bacteria</taxon>
        <taxon>Pseudomonadati</taxon>
        <taxon>Bacteroidota</taxon>
        <taxon>Bacteroidia</taxon>
        <taxon>Marinilabiliales</taxon>
        <taxon>Prolixibacteraceae</taxon>
        <taxon>Draconibacterium</taxon>
    </lineage>
</organism>
<evidence type="ECO:0000259" key="1">
    <source>
        <dbReference type="Pfam" id="PF09359"/>
    </source>
</evidence>
<gene>
    <name evidence="2" type="ORF">OU798_16785</name>
</gene>
<dbReference type="EMBL" id="JAPOHD010000030">
    <property type="protein sequence ID" value="MCY1722013.1"/>
    <property type="molecule type" value="Genomic_DNA"/>
</dbReference>